<dbReference type="Proteomes" id="UP000224974">
    <property type="component" value="Unassembled WGS sequence"/>
</dbReference>
<proteinExistence type="predicted"/>
<dbReference type="EMBL" id="PDDX01000001">
    <property type="protein sequence ID" value="PHI31998.1"/>
    <property type="molecule type" value="Genomic_DNA"/>
</dbReference>
<organism evidence="1 3">
    <name type="scientific">Budvicia aquatica</name>
    <dbReference type="NCBI Taxonomy" id="82979"/>
    <lineage>
        <taxon>Bacteria</taxon>
        <taxon>Pseudomonadati</taxon>
        <taxon>Pseudomonadota</taxon>
        <taxon>Gammaproteobacteria</taxon>
        <taxon>Enterobacterales</taxon>
        <taxon>Budviciaceae</taxon>
        <taxon>Budvicia</taxon>
    </lineage>
</organism>
<dbReference type="Proteomes" id="UP000373449">
    <property type="component" value="Unassembled WGS sequence"/>
</dbReference>
<evidence type="ECO:0000313" key="3">
    <source>
        <dbReference type="Proteomes" id="UP000224974"/>
    </source>
</evidence>
<keyword evidence="3" id="KW-1185">Reference proteome</keyword>
<evidence type="ECO:0000313" key="1">
    <source>
        <dbReference type="EMBL" id="PHI31998.1"/>
    </source>
</evidence>
<protein>
    <submittedName>
        <fullName evidence="1">Uncharacterized protein</fullName>
    </submittedName>
</protein>
<reference evidence="1" key="1">
    <citation type="submission" date="2017-09" db="EMBL/GenBank/DDBJ databases">
        <title>FDA dAtabase for Regulatory Grade micrObial Sequences (FDA-ARGOS): Supporting development and validation of Infectious Disease Dx tests.</title>
        <authorList>
            <person name="Minogue T."/>
            <person name="Wolcott M."/>
            <person name="Wasieloski L."/>
            <person name="Aguilar W."/>
            <person name="Moore D."/>
            <person name="Tallon L.J."/>
            <person name="Sadzewicz L."/>
            <person name="Ott S."/>
            <person name="Zhao X."/>
            <person name="Nagaraj S."/>
            <person name="Vavikolanu K."/>
            <person name="Aluvathingal J."/>
            <person name="Nadendla S."/>
            <person name="Sichtig H."/>
        </authorList>
    </citation>
    <scope>NUCLEOTIDE SEQUENCE</scope>
    <source>
        <strain evidence="1">FDAARGOS_387</strain>
    </source>
</reference>
<dbReference type="AlphaFoldDB" id="A0A2C6DNT0"/>
<dbReference type="EMBL" id="CAADJA010000002">
    <property type="protein sequence ID" value="VFS53056.1"/>
    <property type="molecule type" value="Genomic_DNA"/>
</dbReference>
<accession>A0A2C6DNT0</accession>
<gene>
    <name evidence="1" type="ORF">CRN84_23075</name>
    <name evidence="2" type="ORF">NCTC12282_06267</name>
</gene>
<name>A0A2C6DNT0_9GAMM</name>
<reference evidence="3" key="2">
    <citation type="submission" date="2017-09" db="EMBL/GenBank/DDBJ databases">
        <title>FDA dAtabase for Regulatory Grade micrObial Sequences (FDA-ARGOS): Supporting development and validation of Infectious Disease Dx tests.</title>
        <authorList>
            <person name="Minogue T."/>
            <person name="Wolcott M."/>
            <person name="Wasieloski L."/>
            <person name="Aguilar W."/>
            <person name="Moore D."/>
            <person name="Tallon L."/>
            <person name="Sadzewicz L."/>
            <person name="Ott S."/>
            <person name="Zhao X."/>
            <person name="Nagaraj S."/>
            <person name="Vavikolanu K."/>
            <person name="Aluvathingal J."/>
            <person name="Nadendla S."/>
            <person name="Sichtig H."/>
        </authorList>
    </citation>
    <scope>NUCLEOTIDE SEQUENCE [LARGE SCALE GENOMIC DNA]</scope>
    <source>
        <strain evidence="3">FDAARGOS_387</strain>
    </source>
</reference>
<evidence type="ECO:0000313" key="4">
    <source>
        <dbReference type="Proteomes" id="UP000373449"/>
    </source>
</evidence>
<reference evidence="2 4" key="3">
    <citation type="submission" date="2019-03" db="EMBL/GenBank/DDBJ databases">
        <authorList>
            <consortium name="Pathogen Informatics"/>
        </authorList>
    </citation>
    <scope>NUCLEOTIDE SEQUENCE [LARGE SCALE GENOMIC DNA]</scope>
    <source>
        <strain evidence="2 4">NCTC12282</strain>
    </source>
</reference>
<sequence>MICRKYTSSATSNFFDYGMKTVSAFDYGIKTVALSGMCVQILIGNTNQYRVAKGGLLSNGVQGLWLGYTQKSAATGLVASTHIYTASIGSHNYRVEIGTHGNTVSGSIETLFSMMNEYIKLMG</sequence>
<evidence type="ECO:0000313" key="2">
    <source>
        <dbReference type="EMBL" id="VFS53056.1"/>
    </source>
</evidence>